<accession>A0A0J7XU08</accession>
<dbReference type="RefSeq" id="WP_059151827.1">
    <property type="nucleotide sequence ID" value="NZ_KQ130454.1"/>
</dbReference>
<sequence length="383" mass="40790">MRLLHLHSSFSAGGKELRAARLMNVFGAQAGAGGERAIAHTVVSAQPGAFGAKVALDPSLDVRFPGDFPSLQGLPTPARLLRIARAMKGFDLVLSYNWGAMDAVLAHRLYGRVLRLPPLVHHEDGFNEDEAAGLKPARNLFRRAALAGASALVVPSRRLEAIALDAWKQPRRRVRLIINGIPVAAYREPPPPGAIPGLSKATGDKWLGTLAGLRAVKNLPRLVRAFAGLPPEWHLVILGEGPERAVIEAQARACDVADRLHMPGFVPDPARAVGLFDLFALSSDSEQFPISVVEAMAAGLAVASPAVGDVAEMVSVENRSYVTPPGDEAALAWAMAELAADPALRETVGAANRSRAEAHYDENTMIRAYAQVYGKAMGAARFP</sequence>
<comment type="caution">
    <text evidence="5">The sequence shown here is derived from an EMBL/GenBank/DDBJ whole genome shotgun (WGS) entry which is preliminary data.</text>
</comment>
<dbReference type="Pfam" id="PF00534">
    <property type="entry name" value="Glycos_transf_1"/>
    <property type="match status" value="1"/>
</dbReference>
<protein>
    <submittedName>
        <fullName evidence="5">Glycosyl transferase family 1</fullName>
    </submittedName>
</protein>
<evidence type="ECO:0000259" key="3">
    <source>
        <dbReference type="Pfam" id="PF00534"/>
    </source>
</evidence>
<dbReference type="Gene3D" id="3.40.50.2000">
    <property type="entry name" value="Glycogen Phosphorylase B"/>
    <property type="match status" value="2"/>
</dbReference>
<dbReference type="PANTHER" id="PTHR12526">
    <property type="entry name" value="GLYCOSYLTRANSFERASE"/>
    <property type="match status" value="1"/>
</dbReference>
<dbReference type="Proteomes" id="UP000052268">
    <property type="component" value="Unassembled WGS sequence"/>
</dbReference>
<keyword evidence="2 5" id="KW-0808">Transferase</keyword>
<evidence type="ECO:0000313" key="5">
    <source>
        <dbReference type="EMBL" id="KMS55139.1"/>
    </source>
</evidence>
<feature type="domain" description="Glycosyltransferase subfamily 4-like N-terminal" evidence="4">
    <location>
        <begin position="58"/>
        <end position="183"/>
    </location>
</feature>
<evidence type="ECO:0000256" key="1">
    <source>
        <dbReference type="ARBA" id="ARBA00022676"/>
    </source>
</evidence>
<evidence type="ECO:0000313" key="6">
    <source>
        <dbReference type="Proteomes" id="UP000052268"/>
    </source>
</evidence>
<dbReference type="AlphaFoldDB" id="A0A0J7XU08"/>
<dbReference type="InterPro" id="IPR028098">
    <property type="entry name" value="Glyco_trans_4-like_N"/>
</dbReference>
<dbReference type="OrthoDB" id="9790710at2"/>
<dbReference type="SUPFAM" id="SSF53756">
    <property type="entry name" value="UDP-Glycosyltransferase/glycogen phosphorylase"/>
    <property type="match status" value="1"/>
</dbReference>
<name>A0A0J7XU08_9SPHN</name>
<evidence type="ECO:0000259" key="4">
    <source>
        <dbReference type="Pfam" id="PF13439"/>
    </source>
</evidence>
<keyword evidence="1" id="KW-0328">Glycosyltransferase</keyword>
<proteinExistence type="predicted"/>
<feature type="domain" description="Glycosyl transferase family 1" evidence="3">
    <location>
        <begin position="200"/>
        <end position="354"/>
    </location>
</feature>
<dbReference type="Pfam" id="PF13439">
    <property type="entry name" value="Glyco_transf_4"/>
    <property type="match status" value="1"/>
</dbReference>
<keyword evidence="6" id="KW-1185">Reference proteome</keyword>
<gene>
    <name evidence="5" type="ORF">V474_19040</name>
</gene>
<dbReference type="PANTHER" id="PTHR12526:SF510">
    <property type="entry name" value="D-INOSITOL 3-PHOSPHATE GLYCOSYLTRANSFERASE"/>
    <property type="match status" value="1"/>
</dbReference>
<dbReference type="InterPro" id="IPR001296">
    <property type="entry name" value="Glyco_trans_1"/>
</dbReference>
<reference evidence="5 6" key="1">
    <citation type="journal article" date="2015" name="G3 (Bethesda)">
        <title>Insights into Ongoing Evolution of the Hexachlorocyclohexane Catabolic Pathway from Comparative Genomics of Ten Sphingomonadaceae Strains.</title>
        <authorList>
            <person name="Pearce S.L."/>
            <person name="Oakeshott J.G."/>
            <person name="Pandey G."/>
        </authorList>
    </citation>
    <scope>NUCLEOTIDE SEQUENCE [LARGE SCALE GENOMIC DNA]</scope>
    <source>
        <strain evidence="5 6">LL02</strain>
    </source>
</reference>
<dbReference type="EMBL" id="JACU01000005">
    <property type="protein sequence ID" value="KMS55139.1"/>
    <property type="molecule type" value="Genomic_DNA"/>
</dbReference>
<organism evidence="5 6">
    <name type="scientific">Novosphingobium barchaimii LL02</name>
    <dbReference type="NCBI Taxonomy" id="1114963"/>
    <lineage>
        <taxon>Bacteria</taxon>
        <taxon>Pseudomonadati</taxon>
        <taxon>Pseudomonadota</taxon>
        <taxon>Alphaproteobacteria</taxon>
        <taxon>Sphingomonadales</taxon>
        <taxon>Sphingomonadaceae</taxon>
        <taxon>Novosphingobium</taxon>
    </lineage>
</organism>
<dbReference type="PATRIC" id="fig|1114963.3.peg.2645"/>
<evidence type="ECO:0000256" key="2">
    <source>
        <dbReference type="ARBA" id="ARBA00022679"/>
    </source>
</evidence>
<dbReference type="GO" id="GO:0016757">
    <property type="term" value="F:glycosyltransferase activity"/>
    <property type="evidence" value="ECO:0007669"/>
    <property type="project" value="UniProtKB-KW"/>
</dbReference>
<dbReference type="CDD" id="cd03801">
    <property type="entry name" value="GT4_PimA-like"/>
    <property type="match status" value="1"/>
</dbReference>